<dbReference type="GO" id="GO:0008270">
    <property type="term" value="F:zinc ion binding"/>
    <property type="evidence" value="ECO:0007669"/>
    <property type="project" value="InterPro"/>
</dbReference>
<keyword evidence="3" id="KW-0238">DNA-binding</keyword>
<evidence type="ECO:0000313" key="8">
    <source>
        <dbReference type="EMBL" id="TQB72140.1"/>
    </source>
</evidence>
<dbReference type="CDD" id="cd12148">
    <property type="entry name" value="fungal_TF_MHR"/>
    <property type="match status" value="1"/>
</dbReference>
<evidence type="ECO:0000256" key="3">
    <source>
        <dbReference type="ARBA" id="ARBA00023125"/>
    </source>
</evidence>
<evidence type="ECO:0000256" key="2">
    <source>
        <dbReference type="ARBA" id="ARBA00023015"/>
    </source>
</evidence>
<evidence type="ECO:0000256" key="1">
    <source>
        <dbReference type="ARBA" id="ARBA00022723"/>
    </source>
</evidence>
<dbReference type="InterPro" id="IPR007219">
    <property type="entry name" value="XnlR_reg_dom"/>
</dbReference>
<protein>
    <recommendedName>
        <fullName evidence="7">Zn(2)-C6 fungal-type domain-containing protein</fullName>
    </recommendedName>
</protein>
<evidence type="ECO:0000256" key="4">
    <source>
        <dbReference type="ARBA" id="ARBA00023163"/>
    </source>
</evidence>
<keyword evidence="2" id="KW-0805">Transcription regulation</keyword>
<keyword evidence="4" id="KW-0804">Transcription</keyword>
<dbReference type="InterPro" id="IPR036864">
    <property type="entry name" value="Zn2-C6_fun-type_DNA-bd_sf"/>
</dbReference>
<sequence>MPRPRVKPQDRKRSVRACRACKASKKRCDSNQPCHTCIRRNIAELCEYSPPQRRTRLSQDPAISALSPASPDSPPQHCLEAGQRPEARERDDTRETRDTTPSMRQRPVMLYSSSGERVFMGSPAAVSFLQFLKAIVRRNVGPTGFTENLNSHRMFEVDVPDVGTAFFEDDLDEGTKRALLKYEGKSSGLLDLYTWRELAGMIELAAAIRTPGSNETGASETEKEAITALYLMIAIGAQCRGINEDLMCAAKYFSQARKLAFESMLQNPTVNMARIFLLLAFYMFGACRRNAAFMYIGVASKAAVILGLHVPEPYKHMSAEEKDIRLRTGKSVRVFDLICSSILGRPGSSVPLNLDSFHARDPLHEMTHRNLALDATYESSSVLESIVQKLAETDKLDMNSAENFLQIWREWSQALPVQLREPPQKLCERNYREAMIGNIHVACTYYFGIILVSRQFLIQHVTRQLRGRGHCEIEAGKVAELSGVCIDAATYMAQMCCDAAESGILLGNMCIMKAWVFAAGLVLGFSLLAEDGTNSESHEAFYSARRLLSSLGQLSPQATQYYRILTSFSEAIDTYRRQLQCERRNARAPYVERILSLGPSVHGRRARQDIQRPAVSGAAVIDDSVAGEDNYEGSTVSLSDPLSLPSLPAGDEDFILRFLWEGYNINFMDTTNVLEGIAIPHIMLEE</sequence>
<keyword evidence="5" id="KW-0539">Nucleus</keyword>
<dbReference type="AlphaFoldDB" id="A0A507QX20"/>
<gene>
    <name evidence="8" type="ORF">MPDQ_007040</name>
</gene>
<accession>A0A507QX20</accession>
<dbReference type="GO" id="GO:0000435">
    <property type="term" value="P:positive regulation of transcription from RNA polymerase II promoter by galactose"/>
    <property type="evidence" value="ECO:0007669"/>
    <property type="project" value="TreeGrafter"/>
</dbReference>
<evidence type="ECO:0000256" key="5">
    <source>
        <dbReference type="ARBA" id="ARBA00023242"/>
    </source>
</evidence>
<dbReference type="PROSITE" id="PS00463">
    <property type="entry name" value="ZN2_CY6_FUNGAL_1"/>
    <property type="match status" value="1"/>
</dbReference>
<dbReference type="InterPro" id="IPR051127">
    <property type="entry name" value="Fungal_SecMet_Regulators"/>
</dbReference>
<evidence type="ECO:0000313" key="9">
    <source>
        <dbReference type="Proteomes" id="UP000319663"/>
    </source>
</evidence>
<evidence type="ECO:0000259" key="7">
    <source>
        <dbReference type="PROSITE" id="PS50048"/>
    </source>
</evidence>
<dbReference type="SMART" id="SM00066">
    <property type="entry name" value="GAL4"/>
    <property type="match status" value="1"/>
</dbReference>
<feature type="compositionally biased region" description="Basic and acidic residues" evidence="6">
    <location>
        <begin position="83"/>
        <end position="98"/>
    </location>
</feature>
<dbReference type="GO" id="GO:0000978">
    <property type="term" value="F:RNA polymerase II cis-regulatory region sequence-specific DNA binding"/>
    <property type="evidence" value="ECO:0007669"/>
    <property type="project" value="TreeGrafter"/>
</dbReference>
<dbReference type="GO" id="GO:0006351">
    <property type="term" value="P:DNA-templated transcription"/>
    <property type="evidence" value="ECO:0007669"/>
    <property type="project" value="InterPro"/>
</dbReference>
<feature type="domain" description="Zn(2)-C6 fungal-type" evidence="7">
    <location>
        <begin position="17"/>
        <end position="48"/>
    </location>
</feature>
<dbReference type="PROSITE" id="PS50048">
    <property type="entry name" value="ZN2_CY6_FUNGAL_2"/>
    <property type="match status" value="1"/>
</dbReference>
<dbReference type="Proteomes" id="UP000319663">
    <property type="component" value="Unassembled WGS sequence"/>
</dbReference>
<comment type="caution">
    <text evidence="8">The sequence shown here is derived from an EMBL/GenBank/DDBJ whole genome shotgun (WGS) entry which is preliminary data.</text>
</comment>
<keyword evidence="9" id="KW-1185">Reference proteome</keyword>
<dbReference type="CDD" id="cd00067">
    <property type="entry name" value="GAL4"/>
    <property type="match status" value="1"/>
</dbReference>
<dbReference type="GO" id="GO:0005634">
    <property type="term" value="C:nucleus"/>
    <property type="evidence" value="ECO:0007669"/>
    <property type="project" value="TreeGrafter"/>
</dbReference>
<dbReference type="Gene3D" id="4.10.240.10">
    <property type="entry name" value="Zn(2)-C6 fungal-type DNA-binding domain"/>
    <property type="match status" value="1"/>
</dbReference>
<evidence type="ECO:0000256" key="6">
    <source>
        <dbReference type="SAM" id="MobiDB-lite"/>
    </source>
</evidence>
<dbReference type="PANTHER" id="PTHR47424:SF9">
    <property type="entry name" value="TAH-2"/>
    <property type="match status" value="1"/>
</dbReference>
<dbReference type="STRING" id="5098.A0A507QX20"/>
<dbReference type="InterPro" id="IPR001138">
    <property type="entry name" value="Zn2Cys6_DnaBD"/>
</dbReference>
<dbReference type="SUPFAM" id="SSF57701">
    <property type="entry name" value="Zn2/Cys6 DNA-binding domain"/>
    <property type="match status" value="1"/>
</dbReference>
<name>A0A507QX20_MONPU</name>
<dbReference type="PANTHER" id="PTHR47424">
    <property type="entry name" value="REGULATORY PROTEIN GAL4"/>
    <property type="match status" value="1"/>
</dbReference>
<dbReference type="Pfam" id="PF04082">
    <property type="entry name" value="Fungal_trans"/>
    <property type="match status" value="1"/>
</dbReference>
<reference evidence="8 9" key="1">
    <citation type="submission" date="2019-06" db="EMBL/GenBank/DDBJ databases">
        <title>Wine fermentation using esterase from Monascus purpureus.</title>
        <authorList>
            <person name="Geng C."/>
            <person name="Zhang Y."/>
        </authorList>
    </citation>
    <scope>NUCLEOTIDE SEQUENCE [LARGE SCALE GENOMIC DNA]</scope>
    <source>
        <strain evidence="8">HQ1</strain>
    </source>
</reference>
<organism evidence="8 9">
    <name type="scientific">Monascus purpureus</name>
    <name type="common">Red mold</name>
    <name type="synonym">Monascus anka</name>
    <dbReference type="NCBI Taxonomy" id="5098"/>
    <lineage>
        <taxon>Eukaryota</taxon>
        <taxon>Fungi</taxon>
        <taxon>Dikarya</taxon>
        <taxon>Ascomycota</taxon>
        <taxon>Pezizomycotina</taxon>
        <taxon>Eurotiomycetes</taxon>
        <taxon>Eurotiomycetidae</taxon>
        <taxon>Eurotiales</taxon>
        <taxon>Aspergillaceae</taxon>
        <taxon>Monascus</taxon>
    </lineage>
</organism>
<dbReference type="EMBL" id="VIFY01000069">
    <property type="protein sequence ID" value="TQB72140.1"/>
    <property type="molecule type" value="Genomic_DNA"/>
</dbReference>
<proteinExistence type="predicted"/>
<dbReference type="GO" id="GO:0000981">
    <property type="term" value="F:DNA-binding transcription factor activity, RNA polymerase II-specific"/>
    <property type="evidence" value="ECO:0007669"/>
    <property type="project" value="InterPro"/>
</dbReference>
<keyword evidence="1" id="KW-0479">Metal-binding</keyword>
<dbReference type="Pfam" id="PF00172">
    <property type="entry name" value="Zn_clus"/>
    <property type="match status" value="1"/>
</dbReference>
<feature type="region of interest" description="Disordered" evidence="6">
    <location>
        <begin position="63"/>
        <end position="104"/>
    </location>
</feature>